<dbReference type="InterPro" id="IPR036249">
    <property type="entry name" value="Thioredoxin-like_sf"/>
</dbReference>
<sequence length="122" mass="14305">MNSRTGLWQLTKLTIQYCDTSYHSRGAREFVEKFVPTLKEKYSQIEFVVTQKKGRPACMEGFYRNGRNKPVGLHKQDAEWINERCMLLLHQWGGKNITHSGKRVRSETPSVQGMWTPFLNRE</sequence>
<keyword evidence="4" id="KW-0496">Mitochondrion</keyword>
<dbReference type="RefSeq" id="XP_005837445.1">
    <property type="nucleotide sequence ID" value="XM_005837388.1"/>
</dbReference>
<organism evidence="8">
    <name type="scientific">Guillardia theta (strain CCMP2712)</name>
    <name type="common">Cryptophyte</name>
    <dbReference type="NCBI Taxonomy" id="905079"/>
    <lineage>
        <taxon>Eukaryota</taxon>
        <taxon>Cryptophyceae</taxon>
        <taxon>Pyrenomonadales</taxon>
        <taxon>Geminigeraceae</taxon>
        <taxon>Guillardia</taxon>
    </lineage>
</organism>
<dbReference type="GeneID" id="17307301"/>
<dbReference type="GO" id="GO:0005762">
    <property type="term" value="C:mitochondrial large ribosomal subunit"/>
    <property type="evidence" value="ECO:0007669"/>
    <property type="project" value="TreeGrafter"/>
</dbReference>
<evidence type="ECO:0000259" key="7">
    <source>
        <dbReference type="SMART" id="SM00916"/>
    </source>
</evidence>
<reference evidence="10" key="2">
    <citation type="submission" date="2012-11" db="EMBL/GenBank/DDBJ databases">
        <authorList>
            <person name="Kuo A."/>
            <person name="Curtis B.A."/>
            <person name="Tanifuji G."/>
            <person name="Burki F."/>
            <person name="Gruber A."/>
            <person name="Irimia M."/>
            <person name="Maruyama S."/>
            <person name="Arias M.C."/>
            <person name="Ball S.G."/>
            <person name="Gile G.H."/>
            <person name="Hirakawa Y."/>
            <person name="Hopkins J.F."/>
            <person name="Rensing S.A."/>
            <person name="Schmutz J."/>
            <person name="Symeonidi A."/>
            <person name="Elias M."/>
            <person name="Eveleigh R.J."/>
            <person name="Herman E.K."/>
            <person name="Klute M.J."/>
            <person name="Nakayama T."/>
            <person name="Obornik M."/>
            <person name="Reyes-Prieto A."/>
            <person name="Armbrust E.V."/>
            <person name="Aves S.J."/>
            <person name="Beiko R.G."/>
            <person name="Coutinho P."/>
            <person name="Dacks J.B."/>
            <person name="Durnford D.G."/>
            <person name="Fast N.M."/>
            <person name="Green B.R."/>
            <person name="Grisdale C."/>
            <person name="Hempe F."/>
            <person name="Henrissat B."/>
            <person name="Hoppner M.P."/>
            <person name="Ishida K.-I."/>
            <person name="Kim E."/>
            <person name="Koreny L."/>
            <person name="Kroth P.G."/>
            <person name="Liu Y."/>
            <person name="Malik S.-B."/>
            <person name="Maier U.G."/>
            <person name="McRose D."/>
            <person name="Mock T."/>
            <person name="Neilson J.A."/>
            <person name="Onodera N.T."/>
            <person name="Poole A.M."/>
            <person name="Pritham E.J."/>
            <person name="Richards T.A."/>
            <person name="Rocap G."/>
            <person name="Roy S.W."/>
            <person name="Sarai C."/>
            <person name="Schaack S."/>
            <person name="Shirato S."/>
            <person name="Slamovits C.H."/>
            <person name="Spencer D.F."/>
            <person name="Suzuki S."/>
            <person name="Worden A.Z."/>
            <person name="Zauner S."/>
            <person name="Barry K."/>
            <person name="Bell C."/>
            <person name="Bharti A.K."/>
            <person name="Crow J.A."/>
            <person name="Grimwood J."/>
            <person name="Kramer R."/>
            <person name="Lindquist E."/>
            <person name="Lucas S."/>
            <person name="Salamov A."/>
            <person name="McFadden G.I."/>
            <person name="Lane C.E."/>
            <person name="Keeling P.J."/>
            <person name="Gray M.W."/>
            <person name="Grigoriev I.V."/>
            <person name="Archibald J.M."/>
        </authorList>
    </citation>
    <scope>NUCLEOTIDE SEQUENCE</scope>
    <source>
        <strain evidence="10">CCMP2712</strain>
    </source>
</reference>
<dbReference type="AlphaFoldDB" id="L1JQK3"/>
<dbReference type="OrthoDB" id="88at2759"/>
<dbReference type="SMART" id="SM00916">
    <property type="entry name" value="L51_S25_CI-B8"/>
    <property type="match status" value="1"/>
</dbReference>
<reference evidence="9" key="3">
    <citation type="submission" date="2015-06" db="UniProtKB">
        <authorList>
            <consortium name="EnsemblProtists"/>
        </authorList>
    </citation>
    <scope>IDENTIFICATION</scope>
</reference>
<evidence type="ECO:0000256" key="3">
    <source>
        <dbReference type="ARBA" id="ARBA00022980"/>
    </source>
</evidence>
<dbReference type="Pfam" id="PF05047">
    <property type="entry name" value="L51_S25_CI-B8"/>
    <property type="match status" value="1"/>
</dbReference>
<dbReference type="PANTHER" id="PTHR21396">
    <property type="entry name" value="39S RIBOSOMAL PROTEIN L43"/>
    <property type="match status" value="1"/>
</dbReference>
<accession>L1JQK3</accession>
<name>L1JQK3_GUITC</name>
<feature type="domain" description="Ribosomal protein/NADH dehydrogenase" evidence="7">
    <location>
        <begin position="19"/>
        <end position="92"/>
    </location>
</feature>
<dbReference type="STRING" id="905079.L1JQK3"/>
<dbReference type="GO" id="GO:0003735">
    <property type="term" value="F:structural constituent of ribosome"/>
    <property type="evidence" value="ECO:0007669"/>
    <property type="project" value="InterPro"/>
</dbReference>
<dbReference type="InterPro" id="IPR007741">
    <property type="entry name" value="Ribosomal_mL43/mS25/NADH_DH"/>
</dbReference>
<evidence type="ECO:0000313" key="8">
    <source>
        <dbReference type="EMBL" id="EKX50465.1"/>
    </source>
</evidence>
<dbReference type="PANTHER" id="PTHR21396:SF2">
    <property type="entry name" value="LARGE RIBOSOMAL SUBUNIT PROTEIN ML43"/>
    <property type="match status" value="1"/>
</dbReference>
<dbReference type="SUPFAM" id="SSF52833">
    <property type="entry name" value="Thioredoxin-like"/>
    <property type="match status" value="1"/>
</dbReference>
<proteinExistence type="inferred from homology"/>
<evidence type="ECO:0000256" key="1">
    <source>
        <dbReference type="ARBA" id="ARBA00004173"/>
    </source>
</evidence>
<comment type="similarity">
    <text evidence="2">Belongs to the mitochondrion-specific ribosomal protein mL43 family.</text>
</comment>
<keyword evidence="10" id="KW-1185">Reference proteome</keyword>
<dbReference type="InterPro" id="IPR039927">
    <property type="entry name" value="Ribosomal_mL43"/>
</dbReference>
<evidence type="ECO:0000313" key="9">
    <source>
        <dbReference type="EnsemblProtists" id="EKX50465"/>
    </source>
</evidence>
<dbReference type="OMA" id="ISKWIDL"/>
<dbReference type="HOGENOM" id="CLU_117700_2_0_1"/>
<dbReference type="KEGG" id="gtt:GUITHDRAFT_103700"/>
<dbReference type="Gene3D" id="3.40.30.10">
    <property type="entry name" value="Glutaredoxin"/>
    <property type="match status" value="1"/>
</dbReference>
<evidence type="ECO:0000256" key="2">
    <source>
        <dbReference type="ARBA" id="ARBA00006073"/>
    </source>
</evidence>
<reference evidence="8 10" key="1">
    <citation type="journal article" date="2012" name="Nature">
        <title>Algal genomes reveal evolutionary mosaicism and the fate of nucleomorphs.</title>
        <authorList>
            <consortium name="DOE Joint Genome Institute"/>
            <person name="Curtis B.A."/>
            <person name="Tanifuji G."/>
            <person name="Burki F."/>
            <person name="Gruber A."/>
            <person name="Irimia M."/>
            <person name="Maruyama S."/>
            <person name="Arias M.C."/>
            <person name="Ball S.G."/>
            <person name="Gile G.H."/>
            <person name="Hirakawa Y."/>
            <person name="Hopkins J.F."/>
            <person name="Kuo A."/>
            <person name="Rensing S.A."/>
            <person name="Schmutz J."/>
            <person name="Symeonidi A."/>
            <person name="Elias M."/>
            <person name="Eveleigh R.J."/>
            <person name="Herman E.K."/>
            <person name="Klute M.J."/>
            <person name="Nakayama T."/>
            <person name="Obornik M."/>
            <person name="Reyes-Prieto A."/>
            <person name="Armbrust E.V."/>
            <person name="Aves S.J."/>
            <person name="Beiko R.G."/>
            <person name="Coutinho P."/>
            <person name="Dacks J.B."/>
            <person name="Durnford D.G."/>
            <person name="Fast N.M."/>
            <person name="Green B.R."/>
            <person name="Grisdale C.J."/>
            <person name="Hempel F."/>
            <person name="Henrissat B."/>
            <person name="Hoppner M.P."/>
            <person name="Ishida K."/>
            <person name="Kim E."/>
            <person name="Koreny L."/>
            <person name="Kroth P.G."/>
            <person name="Liu Y."/>
            <person name="Malik S.B."/>
            <person name="Maier U.G."/>
            <person name="McRose D."/>
            <person name="Mock T."/>
            <person name="Neilson J.A."/>
            <person name="Onodera N.T."/>
            <person name="Poole A.M."/>
            <person name="Pritham E.J."/>
            <person name="Richards T.A."/>
            <person name="Rocap G."/>
            <person name="Roy S.W."/>
            <person name="Sarai C."/>
            <person name="Schaack S."/>
            <person name="Shirato S."/>
            <person name="Slamovits C.H."/>
            <person name="Spencer D.F."/>
            <person name="Suzuki S."/>
            <person name="Worden A.Z."/>
            <person name="Zauner S."/>
            <person name="Barry K."/>
            <person name="Bell C."/>
            <person name="Bharti A.K."/>
            <person name="Crow J.A."/>
            <person name="Grimwood J."/>
            <person name="Kramer R."/>
            <person name="Lindquist E."/>
            <person name="Lucas S."/>
            <person name="Salamov A."/>
            <person name="McFadden G.I."/>
            <person name="Lane C.E."/>
            <person name="Keeling P.J."/>
            <person name="Gray M.W."/>
            <person name="Grigoriev I.V."/>
            <person name="Archibald J.M."/>
        </authorList>
    </citation>
    <scope>NUCLEOTIDE SEQUENCE</scope>
    <source>
        <strain evidence="8 10">CCMP2712</strain>
    </source>
</reference>
<evidence type="ECO:0000256" key="4">
    <source>
        <dbReference type="ARBA" id="ARBA00023128"/>
    </source>
</evidence>
<evidence type="ECO:0000313" key="10">
    <source>
        <dbReference type="Proteomes" id="UP000011087"/>
    </source>
</evidence>
<dbReference type="Proteomes" id="UP000011087">
    <property type="component" value="Unassembled WGS sequence"/>
</dbReference>
<protein>
    <recommendedName>
        <fullName evidence="6">Large ribosomal subunit protein mL43</fullName>
    </recommendedName>
</protein>
<evidence type="ECO:0000256" key="6">
    <source>
        <dbReference type="ARBA" id="ARBA00035188"/>
    </source>
</evidence>
<evidence type="ECO:0000256" key="5">
    <source>
        <dbReference type="ARBA" id="ARBA00023274"/>
    </source>
</evidence>
<dbReference type="eggNOG" id="KOG3445">
    <property type="taxonomic scope" value="Eukaryota"/>
</dbReference>
<dbReference type="EMBL" id="JH992978">
    <property type="protein sequence ID" value="EKX50465.1"/>
    <property type="molecule type" value="Genomic_DNA"/>
</dbReference>
<dbReference type="PaxDb" id="55529-EKX50465"/>
<gene>
    <name evidence="8" type="ORF">GUITHDRAFT_103700</name>
</gene>
<dbReference type="EnsemblProtists" id="EKX50465">
    <property type="protein sequence ID" value="EKX50465"/>
    <property type="gene ID" value="GUITHDRAFT_103700"/>
</dbReference>
<keyword evidence="5" id="KW-0687">Ribonucleoprotein</keyword>
<comment type="subcellular location">
    <subcellularLocation>
        <location evidence="1">Mitochondrion</location>
    </subcellularLocation>
</comment>
<keyword evidence="3" id="KW-0689">Ribosomal protein</keyword>
<dbReference type="GO" id="GO:0032543">
    <property type="term" value="P:mitochondrial translation"/>
    <property type="evidence" value="ECO:0007669"/>
    <property type="project" value="InterPro"/>
</dbReference>